<dbReference type="EMBL" id="CAJVPQ010002898">
    <property type="protein sequence ID" value="CAG8611841.1"/>
    <property type="molecule type" value="Genomic_DNA"/>
</dbReference>
<feature type="non-terminal residue" evidence="1">
    <location>
        <position position="1"/>
    </location>
</feature>
<dbReference type="OrthoDB" id="10490830at2759"/>
<protein>
    <submittedName>
        <fullName evidence="1">4702_t:CDS:1</fullName>
    </submittedName>
</protein>
<proteinExistence type="predicted"/>
<reference evidence="1" key="1">
    <citation type="submission" date="2021-06" db="EMBL/GenBank/DDBJ databases">
        <authorList>
            <person name="Kallberg Y."/>
            <person name="Tangrot J."/>
            <person name="Rosling A."/>
        </authorList>
    </citation>
    <scope>NUCLEOTIDE SEQUENCE</scope>
    <source>
        <strain evidence="1">UK204</strain>
    </source>
</reference>
<dbReference type="AlphaFoldDB" id="A0A9N9CQV0"/>
<organism evidence="1 2">
    <name type="scientific">Funneliformis caledonium</name>
    <dbReference type="NCBI Taxonomy" id="1117310"/>
    <lineage>
        <taxon>Eukaryota</taxon>
        <taxon>Fungi</taxon>
        <taxon>Fungi incertae sedis</taxon>
        <taxon>Mucoromycota</taxon>
        <taxon>Glomeromycotina</taxon>
        <taxon>Glomeromycetes</taxon>
        <taxon>Glomerales</taxon>
        <taxon>Glomeraceae</taxon>
        <taxon>Funneliformis</taxon>
    </lineage>
</organism>
<evidence type="ECO:0000313" key="2">
    <source>
        <dbReference type="Proteomes" id="UP000789570"/>
    </source>
</evidence>
<accession>A0A9N9CQV0</accession>
<name>A0A9N9CQV0_9GLOM</name>
<evidence type="ECO:0000313" key="1">
    <source>
        <dbReference type="EMBL" id="CAG8611841.1"/>
    </source>
</evidence>
<comment type="caution">
    <text evidence="1">The sequence shown here is derived from an EMBL/GenBank/DDBJ whole genome shotgun (WGS) entry which is preliminary data.</text>
</comment>
<dbReference type="Proteomes" id="UP000789570">
    <property type="component" value="Unassembled WGS sequence"/>
</dbReference>
<keyword evidence="2" id="KW-1185">Reference proteome</keyword>
<sequence>PIQGFPVLHTKYSVQTVNNSHVDIVNTTNTIIQLLPQQPDELPRANAPS</sequence>
<gene>
    <name evidence="1" type="ORF">FCALED_LOCUS9112</name>
</gene>